<gene>
    <name evidence="2" type="ORF">EQM06_00250</name>
</gene>
<dbReference type="KEGG" id="amij:EQM06_00250"/>
<dbReference type="RefSeq" id="WP_128744432.1">
    <property type="nucleotide sequence ID" value="NZ_CP035281.1"/>
</dbReference>
<organism evidence="2 3">
    <name type="scientific">Aminipila luticellarii</name>
    <dbReference type="NCBI Taxonomy" id="2507160"/>
    <lineage>
        <taxon>Bacteria</taxon>
        <taxon>Bacillati</taxon>
        <taxon>Bacillota</taxon>
        <taxon>Clostridia</taxon>
        <taxon>Peptostreptococcales</taxon>
        <taxon>Anaerovoracaceae</taxon>
        <taxon>Aminipila</taxon>
    </lineage>
</organism>
<keyword evidence="1" id="KW-1133">Transmembrane helix</keyword>
<keyword evidence="1" id="KW-0472">Membrane</keyword>
<dbReference type="Proteomes" id="UP000287601">
    <property type="component" value="Chromosome"/>
</dbReference>
<proteinExistence type="predicted"/>
<keyword evidence="1" id="KW-0812">Transmembrane</keyword>
<dbReference type="Pfam" id="PF09578">
    <property type="entry name" value="Spore_YabQ"/>
    <property type="match status" value="1"/>
</dbReference>
<accession>A0A410PSD9</accession>
<reference evidence="2 3" key="1">
    <citation type="submission" date="2019-01" db="EMBL/GenBank/DDBJ databases">
        <title>Draft genomes of a novel of Aminipila strains.</title>
        <authorList>
            <person name="Ma S."/>
        </authorList>
    </citation>
    <scope>NUCLEOTIDE SEQUENCE [LARGE SCALE GENOMIC DNA]</scope>
    <source>
        <strain evidence="3">JN-39</strain>
    </source>
</reference>
<sequence length="134" mass="14946">MVVSSGAAILHSFKINLILTDLIKTQIFESLVMLGCGMVVALLYGLFTRHIKVFIKKGFLAAVYEVLFWVFAGIVTCQFLYYCSYGAISIHVICAFVCGVFLWNLLFYATISVGDGKCSNKRKKEAESLRTPIK</sequence>
<protein>
    <submittedName>
        <fullName evidence="2">Uncharacterized protein</fullName>
    </submittedName>
</protein>
<feature type="transmembrane region" description="Helical" evidence="1">
    <location>
        <begin position="59"/>
        <end position="82"/>
    </location>
</feature>
<dbReference type="OrthoDB" id="1685240at2"/>
<dbReference type="NCBIfam" id="TIGR02893">
    <property type="entry name" value="spore_yabQ"/>
    <property type="match status" value="1"/>
</dbReference>
<dbReference type="EMBL" id="CP035281">
    <property type="protein sequence ID" value="QAT41778.1"/>
    <property type="molecule type" value="Genomic_DNA"/>
</dbReference>
<feature type="transmembrane region" description="Helical" evidence="1">
    <location>
        <begin position="88"/>
        <end position="114"/>
    </location>
</feature>
<feature type="transmembrane region" description="Helical" evidence="1">
    <location>
        <begin position="27"/>
        <end position="47"/>
    </location>
</feature>
<evidence type="ECO:0000256" key="1">
    <source>
        <dbReference type="SAM" id="Phobius"/>
    </source>
</evidence>
<dbReference type="AlphaFoldDB" id="A0A410PSD9"/>
<name>A0A410PSD9_9FIRM</name>
<evidence type="ECO:0000313" key="2">
    <source>
        <dbReference type="EMBL" id="QAT41778.1"/>
    </source>
</evidence>
<evidence type="ECO:0000313" key="3">
    <source>
        <dbReference type="Proteomes" id="UP000287601"/>
    </source>
</evidence>
<dbReference type="InterPro" id="IPR019074">
    <property type="entry name" value="YabQ"/>
</dbReference>
<keyword evidence="3" id="KW-1185">Reference proteome</keyword>